<organism evidence="1 2">
    <name type="scientific">Pristionchus pacificus</name>
    <name type="common">Parasitic nematode worm</name>
    <dbReference type="NCBI Taxonomy" id="54126"/>
    <lineage>
        <taxon>Eukaryota</taxon>
        <taxon>Metazoa</taxon>
        <taxon>Ecdysozoa</taxon>
        <taxon>Nematoda</taxon>
        <taxon>Chromadorea</taxon>
        <taxon>Rhabditida</taxon>
        <taxon>Rhabditina</taxon>
        <taxon>Diplogasteromorpha</taxon>
        <taxon>Diplogasteroidea</taxon>
        <taxon>Neodiplogasteridae</taxon>
        <taxon>Pristionchus</taxon>
    </lineage>
</organism>
<evidence type="ECO:0000313" key="2">
    <source>
        <dbReference type="Proteomes" id="UP000005239"/>
    </source>
</evidence>
<accession>A0A2A6BM05</accession>
<dbReference type="EnsemblMetazoa" id="PPA44065.1">
    <property type="protein sequence ID" value="PPA44065.1"/>
    <property type="gene ID" value="WBGene00282434"/>
</dbReference>
<dbReference type="AlphaFoldDB" id="A0A2A6BM05"/>
<protein>
    <submittedName>
        <fullName evidence="1">Uncharacterized protein</fullName>
    </submittedName>
</protein>
<reference evidence="2" key="1">
    <citation type="journal article" date="2008" name="Nat. Genet.">
        <title>The Pristionchus pacificus genome provides a unique perspective on nematode lifestyle and parasitism.</title>
        <authorList>
            <person name="Dieterich C."/>
            <person name="Clifton S.W."/>
            <person name="Schuster L.N."/>
            <person name="Chinwalla A."/>
            <person name="Delehaunty K."/>
            <person name="Dinkelacker I."/>
            <person name="Fulton L."/>
            <person name="Fulton R."/>
            <person name="Godfrey J."/>
            <person name="Minx P."/>
            <person name="Mitreva M."/>
            <person name="Roeseler W."/>
            <person name="Tian H."/>
            <person name="Witte H."/>
            <person name="Yang S.P."/>
            <person name="Wilson R.K."/>
            <person name="Sommer R.J."/>
        </authorList>
    </citation>
    <scope>NUCLEOTIDE SEQUENCE [LARGE SCALE GENOMIC DNA]</scope>
    <source>
        <strain evidence="2">PS312</strain>
    </source>
</reference>
<reference evidence="1" key="2">
    <citation type="submission" date="2022-06" db="UniProtKB">
        <authorList>
            <consortium name="EnsemblMetazoa"/>
        </authorList>
    </citation>
    <scope>IDENTIFICATION</scope>
    <source>
        <strain evidence="1">PS312</strain>
    </source>
</reference>
<sequence length="83" mass="9659">MAILCRISLRAVKKSDGDDDQRRERRHGEISDERYEEYAGDFVTHFLTEEKEMTQVAKSEGVGIKKNQASYVIIIAEDIRKRQ</sequence>
<proteinExistence type="predicted"/>
<gene>
    <name evidence="1" type="primary">WBGene00282434</name>
</gene>
<accession>A0A8R1UYQ2</accession>
<name>A0A2A6BM05_PRIPA</name>
<keyword evidence="2" id="KW-1185">Reference proteome</keyword>
<dbReference type="Proteomes" id="UP000005239">
    <property type="component" value="Unassembled WGS sequence"/>
</dbReference>
<evidence type="ECO:0000313" key="1">
    <source>
        <dbReference type="EnsemblMetazoa" id="PPA44065.1"/>
    </source>
</evidence>